<proteinExistence type="predicted"/>
<dbReference type="EMBL" id="MU004292">
    <property type="protein sequence ID" value="KAF2661819.1"/>
    <property type="molecule type" value="Genomic_DNA"/>
</dbReference>
<name>A0A6A6TP42_9PLEO</name>
<dbReference type="AlphaFoldDB" id="A0A6A6TP42"/>
<dbReference type="OrthoDB" id="2588098at2759"/>
<evidence type="ECO:0000313" key="2">
    <source>
        <dbReference type="Proteomes" id="UP000799324"/>
    </source>
</evidence>
<organism evidence="1 2">
    <name type="scientific">Lophiostoma macrostomum CBS 122681</name>
    <dbReference type="NCBI Taxonomy" id="1314788"/>
    <lineage>
        <taxon>Eukaryota</taxon>
        <taxon>Fungi</taxon>
        <taxon>Dikarya</taxon>
        <taxon>Ascomycota</taxon>
        <taxon>Pezizomycotina</taxon>
        <taxon>Dothideomycetes</taxon>
        <taxon>Pleosporomycetidae</taxon>
        <taxon>Pleosporales</taxon>
        <taxon>Lophiostomataceae</taxon>
        <taxon>Lophiostoma</taxon>
    </lineage>
</organism>
<reference evidence="1" key="1">
    <citation type="journal article" date="2020" name="Stud. Mycol.">
        <title>101 Dothideomycetes genomes: a test case for predicting lifestyles and emergence of pathogens.</title>
        <authorList>
            <person name="Haridas S."/>
            <person name="Albert R."/>
            <person name="Binder M."/>
            <person name="Bloem J."/>
            <person name="Labutti K."/>
            <person name="Salamov A."/>
            <person name="Andreopoulos B."/>
            <person name="Baker S."/>
            <person name="Barry K."/>
            <person name="Bills G."/>
            <person name="Bluhm B."/>
            <person name="Cannon C."/>
            <person name="Castanera R."/>
            <person name="Culley D."/>
            <person name="Daum C."/>
            <person name="Ezra D."/>
            <person name="Gonzalez J."/>
            <person name="Henrissat B."/>
            <person name="Kuo A."/>
            <person name="Liang C."/>
            <person name="Lipzen A."/>
            <person name="Lutzoni F."/>
            <person name="Magnuson J."/>
            <person name="Mondo S."/>
            <person name="Nolan M."/>
            <person name="Ohm R."/>
            <person name="Pangilinan J."/>
            <person name="Park H.-J."/>
            <person name="Ramirez L."/>
            <person name="Alfaro M."/>
            <person name="Sun H."/>
            <person name="Tritt A."/>
            <person name="Yoshinaga Y."/>
            <person name="Zwiers L.-H."/>
            <person name="Turgeon B."/>
            <person name="Goodwin S."/>
            <person name="Spatafora J."/>
            <person name="Crous P."/>
            <person name="Grigoriev I."/>
        </authorList>
    </citation>
    <scope>NUCLEOTIDE SEQUENCE</scope>
    <source>
        <strain evidence="1">CBS 122681</strain>
    </source>
</reference>
<keyword evidence="2" id="KW-1185">Reference proteome</keyword>
<evidence type="ECO:0008006" key="3">
    <source>
        <dbReference type="Google" id="ProtNLM"/>
    </source>
</evidence>
<accession>A0A6A6TP42</accession>
<dbReference type="Proteomes" id="UP000799324">
    <property type="component" value="Unassembled WGS sequence"/>
</dbReference>
<evidence type="ECO:0000313" key="1">
    <source>
        <dbReference type="EMBL" id="KAF2661819.1"/>
    </source>
</evidence>
<gene>
    <name evidence="1" type="ORF">K491DRAFT_710644</name>
</gene>
<sequence length="367" mass="41204">MAPQANCSHTQQGYCRKCPHYGYTQRQGYHLLAPNIRRRLPLSLISHATSPVPCFYDILAETSTNWVWAALASPPPDHQSTLPSNIQTVHLGQQLSPFEALPAELLYMIVAHLDRHPSKDLLSFGLTSPVFWPFLSQEIHLAYRATAPSLAGQELQFESTQRPSDTLPDTASSLLTKRTRLLSRLSSLCEWTMQDGSTIRAGADKNIKADLDFMIHFPQDRTWLLRNLTLRTYISSTALIGTGLTFHHILLCTISRLRGAFFGGGTTKEECGVWAGHRFDLVTEEAHRAQVETDAETGKAWEDSSEERVEFVKERVRVAMSAKEVTVAQSRGRADMGFLYGRGREGVPSFVTWLAERRRLGIRTHGE</sequence>
<protein>
    <recommendedName>
        <fullName evidence="3">F-box domain-containing protein</fullName>
    </recommendedName>
</protein>